<dbReference type="KEGG" id="falb:HYN59_06060"/>
<proteinExistence type="predicted"/>
<protein>
    <submittedName>
        <fullName evidence="1">Uncharacterized protein</fullName>
    </submittedName>
</protein>
<keyword evidence="2" id="KW-1185">Reference proteome</keyword>
<accession>A0A2S1QWB5</accession>
<dbReference type="EMBL" id="CP029186">
    <property type="protein sequence ID" value="AWH84710.1"/>
    <property type="molecule type" value="Genomic_DNA"/>
</dbReference>
<gene>
    <name evidence="1" type="ORF">HYN59_06060</name>
</gene>
<name>A0A2S1QWB5_9FLAO</name>
<evidence type="ECO:0000313" key="2">
    <source>
        <dbReference type="Proteomes" id="UP000244929"/>
    </source>
</evidence>
<dbReference type="OrthoDB" id="6624543at2"/>
<sequence length="206" mass="24209">MTDRELFEILKERIEQGDCRTEQVSAILSEYKNSGGKQETAESLAEELVAVFSGDEELQERAYDIFDIVTGWCPPALKVWEKKKIWALTDGMRFEDEETGVVFNHFSFCEFIKHIMTAYAGMSYEEADDKVKNSFLAYVPRTLDHVMFFSHELDYHWAMLLAHGDMYWTRGIPSDYNGFSEEYLSWAKAIRQKYNLKESYLYYDKI</sequence>
<dbReference type="AlphaFoldDB" id="A0A2S1QWB5"/>
<evidence type="ECO:0000313" key="1">
    <source>
        <dbReference type="EMBL" id="AWH84710.1"/>
    </source>
</evidence>
<dbReference type="RefSeq" id="WP_108777416.1">
    <property type="nucleotide sequence ID" value="NZ_CP029186.1"/>
</dbReference>
<organism evidence="1 2">
    <name type="scientific">Flavobacterium album</name>
    <dbReference type="NCBI Taxonomy" id="2175091"/>
    <lineage>
        <taxon>Bacteria</taxon>
        <taxon>Pseudomonadati</taxon>
        <taxon>Bacteroidota</taxon>
        <taxon>Flavobacteriia</taxon>
        <taxon>Flavobacteriales</taxon>
        <taxon>Flavobacteriaceae</taxon>
        <taxon>Flavobacterium</taxon>
    </lineage>
</organism>
<reference evidence="1 2" key="1">
    <citation type="submission" date="2018-04" db="EMBL/GenBank/DDBJ databases">
        <title>Genome sequencing of Flavobacterium sp. HYN0059.</title>
        <authorList>
            <person name="Yi H."/>
            <person name="Baek C."/>
        </authorList>
    </citation>
    <scope>NUCLEOTIDE SEQUENCE [LARGE SCALE GENOMIC DNA]</scope>
    <source>
        <strain evidence="1 2">HYN0059</strain>
    </source>
</reference>
<dbReference type="Proteomes" id="UP000244929">
    <property type="component" value="Chromosome"/>
</dbReference>